<comment type="caution">
    <text evidence="4">The sequence shown here is derived from an EMBL/GenBank/DDBJ whole genome shotgun (WGS) entry which is preliminary data.</text>
</comment>
<keyword evidence="1" id="KW-0732">Signal</keyword>
<dbReference type="InterPro" id="IPR031343">
    <property type="entry name" value="DUF5105"/>
</dbReference>
<protein>
    <recommendedName>
        <fullName evidence="6">DUF4352 domain-containing protein</fullName>
    </recommendedName>
</protein>
<keyword evidence="5" id="KW-1185">Reference proteome</keyword>
<dbReference type="RefSeq" id="WP_010024456.1">
    <property type="nucleotide sequence ID" value="NZ_AFVQ02000135.1"/>
</dbReference>
<dbReference type="EMBL" id="AFVQ02000135">
    <property type="protein sequence ID" value="KLI02034.1"/>
    <property type="molecule type" value="Genomic_DNA"/>
</dbReference>
<organism evidence="4 5">
    <name type="scientific">Sporolactobacillus inulinus CASD</name>
    <dbReference type="NCBI Taxonomy" id="1069536"/>
    <lineage>
        <taxon>Bacteria</taxon>
        <taxon>Bacillati</taxon>
        <taxon>Bacillota</taxon>
        <taxon>Bacilli</taxon>
        <taxon>Bacillales</taxon>
        <taxon>Sporolactobacillaceae</taxon>
        <taxon>Sporolactobacillus</taxon>
    </lineage>
</organism>
<dbReference type="Pfam" id="PF11611">
    <property type="entry name" value="DUF4352"/>
    <property type="match status" value="1"/>
</dbReference>
<dbReference type="Gene3D" id="2.60.40.1240">
    <property type="match status" value="1"/>
</dbReference>
<accession>A0A0U1QMJ2</accession>
<evidence type="ECO:0000313" key="4">
    <source>
        <dbReference type="EMBL" id="KLI02034.1"/>
    </source>
</evidence>
<evidence type="ECO:0000259" key="2">
    <source>
        <dbReference type="Pfam" id="PF11611"/>
    </source>
</evidence>
<evidence type="ECO:0008006" key="6">
    <source>
        <dbReference type="Google" id="ProtNLM"/>
    </source>
</evidence>
<dbReference type="InterPro" id="IPR029051">
    <property type="entry name" value="DUF4352"/>
</dbReference>
<name>A0A0U1QMJ2_9BACL</name>
<feature type="domain" description="DUF4352" evidence="2">
    <location>
        <begin position="37"/>
        <end position="145"/>
    </location>
</feature>
<sequence>MIIKRKFLFILGLALLLVIAGCGGSGSKEEEGKTSVASLTVKSGEFITMDSQENTDDSALLALQISITNNSDKSLDLLSDDFSLYDSNDEKVSVDEAIYGAPDDFQMLNTDSLAKGKTVTGYLPFRVAKNKSYELHFQPNVYDGSKQADEIVVKINTKNYKDHSGEAKDALDAYVQTIFFAKDVSNYSKWVANDSAKEKQRLKELFIKNMGSTLDDQLSDQQKNQIYSDFIAANREKGSVTLKVNTAFPNSAVVEVTPKVLYLDDMYDEVQDLKDQFIDENRGKYSDYNAAMKDWYAYVAKNFGEVFKNNEARTSDNAYKINLKKQGGKWTIDSEKRSDNYDYEELLSEMTGGY</sequence>
<reference evidence="4 5" key="1">
    <citation type="journal article" date="2011" name="J. Bacteriol.">
        <title>Draft genome sequence of Sporolactobacillus inulinus strain CASD, an efficient D-lactic acid-producing bacterium with high-concentration lactate tolerance capability.</title>
        <authorList>
            <person name="Yu B."/>
            <person name="Su F."/>
            <person name="Wang L."/>
            <person name="Xu K."/>
            <person name="Zhao B."/>
            <person name="Xu P."/>
        </authorList>
    </citation>
    <scope>NUCLEOTIDE SEQUENCE [LARGE SCALE GENOMIC DNA]</scope>
    <source>
        <strain evidence="4 5">CASD</strain>
    </source>
</reference>
<feature type="domain" description="DUF5105" evidence="3">
    <location>
        <begin position="162"/>
        <end position="341"/>
    </location>
</feature>
<evidence type="ECO:0000256" key="1">
    <source>
        <dbReference type="ARBA" id="ARBA00022729"/>
    </source>
</evidence>
<dbReference type="InterPro" id="IPR029050">
    <property type="entry name" value="Immunoprotect_excell_Ig-like"/>
</dbReference>
<dbReference type="Proteomes" id="UP000035553">
    <property type="component" value="Unassembled WGS sequence"/>
</dbReference>
<gene>
    <name evidence="4" type="ORF">SINU_10205</name>
</gene>
<evidence type="ECO:0000259" key="3">
    <source>
        <dbReference type="Pfam" id="PF17118"/>
    </source>
</evidence>
<dbReference type="AlphaFoldDB" id="A0A0U1QMJ2"/>
<proteinExistence type="predicted"/>
<evidence type="ECO:0000313" key="5">
    <source>
        <dbReference type="Proteomes" id="UP000035553"/>
    </source>
</evidence>
<dbReference type="Pfam" id="PF17118">
    <property type="entry name" value="DUF5105"/>
    <property type="match status" value="1"/>
</dbReference>
<dbReference type="PROSITE" id="PS51257">
    <property type="entry name" value="PROKAR_LIPOPROTEIN"/>
    <property type="match status" value="1"/>
</dbReference>